<accession>A0A4R2NJR7</accession>
<dbReference type="NCBIfam" id="TIGR03169">
    <property type="entry name" value="Nterm_to_SelD"/>
    <property type="match status" value="1"/>
</dbReference>
<dbReference type="Pfam" id="PF07992">
    <property type="entry name" value="Pyr_redox_2"/>
    <property type="match status" value="1"/>
</dbReference>
<dbReference type="Proteomes" id="UP000295733">
    <property type="component" value="Unassembled WGS sequence"/>
</dbReference>
<feature type="domain" description="FAD/NAD(P)-binding" evidence="5">
    <location>
        <begin position="10"/>
        <end position="307"/>
    </location>
</feature>
<dbReference type="SUPFAM" id="SSF51905">
    <property type="entry name" value="FAD/NAD(P)-binding domain"/>
    <property type="match status" value="2"/>
</dbReference>
<evidence type="ECO:0000259" key="5">
    <source>
        <dbReference type="Pfam" id="PF07992"/>
    </source>
</evidence>
<keyword evidence="7" id="KW-1185">Reference proteome</keyword>
<sequence>MTDPLPAPRNLVLIGGGHTHALVLLMWGQNPLPGVRLTVINPGPTAPYSGMLPGLVAGHYTRDQLEIDLDPLARHAGAHVVLGRATGIDRDRRVIRVTGQPDIPYDLASVDIGITSDLPDLPGFTDHAVPAKPLGAFAQAWEDFVSRARAGRAAPHVTVIGAGVAGVELALAARHRLATAGLAPRVTLLDAGTQILRDVRRGARAALSDQISTQGIDLRTGVRITRITAAGAELAGGETLPADLVIGAAGTRPQGWLAETGLHLTDGFVTVDRFLRSVTDPTIYAAGDCAHLSHAPRPKAGVYAVREAPILLHNLRAELTGTDRRPYHPQRDYLKLISMGGKRAAADRLPLQIEGAWVWRWKDRIDRRFMAQFHALP</sequence>
<keyword evidence="2" id="KW-0285">Flavoprotein</keyword>
<dbReference type="GO" id="GO:0003955">
    <property type="term" value="F:NAD(P)H dehydrogenase (quinone) activity"/>
    <property type="evidence" value="ECO:0007669"/>
    <property type="project" value="TreeGrafter"/>
</dbReference>
<keyword evidence="4" id="KW-0560">Oxidoreductase</keyword>
<evidence type="ECO:0000256" key="2">
    <source>
        <dbReference type="ARBA" id="ARBA00022630"/>
    </source>
</evidence>
<organism evidence="6 7">
    <name type="scientific">Rhodovulum adriaticum</name>
    <name type="common">Rhodopseudomonas adriatica</name>
    <dbReference type="NCBI Taxonomy" id="35804"/>
    <lineage>
        <taxon>Bacteria</taxon>
        <taxon>Pseudomonadati</taxon>
        <taxon>Pseudomonadota</taxon>
        <taxon>Alphaproteobacteria</taxon>
        <taxon>Rhodobacterales</taxon>
        <taxon>Paracoccaceae</taxon>
        <taxon>Rhodovulum</taxon>
    </lineage>
</organism>
<evidence type="ECO:0000256" key="1">
    <source>
        <dbReference type="ARBA" id="ARBA00001974"/>
    </source>
</evidence>
<gene>
    <name evidence="6" type="ORF">EV656_10961</name>
</gene>
<dbReference type="EMBL" id="SLXL01000009">
    <property type="protein sequence ID" value="TCP21809.1"/>
    <property type="molecule type" value="Genomic_DNA"/>
</dbReference>
<dbReference type="InterPro" id="IPR017584">
    <property type="entry name" value="Pyridine_nucleo_diS_OxRdtase_N"/>
</dbReference>
<dbReference type="RefSeq" id="WP_165919003.1">
    <property type="nucleotide sequence ID" value="NZ_NRRP01000012.1"/>
</dbReference>
<dbReference type="AlphaFoldDB" id="A0A4R2NJR7"/>
<comment type="caution">
    <text evidence="6">The sequence shown here is derived from an EMBL/GenBank/DDBJ whole genome shotgun (WGS) entry which is preliminary data.</text>
</comment>
<evidence type="ECO:0000256" key="4">
    <source>
        <dbReference type="ARBA" id="ARBA00023002"/>
    </source>
</evidence>
<dbReference type="InterPro" id="IPR051169">
    <property type="entry name" value="NADH-Q_oxidoreductase"/>
</dbReference>
<dbReference type="Gene3D" id="3.50.50.100">
    <property type="match status" value="1"/>
</dbReference>
<dbReference type="PANTHER" id="PTHR42913">
    <property type="entry name" value="APOPTOSIS-INDUCING FACTOR 1"/>
    <property type="match status" value="1"/>
</dbReference>
<proteinExistence type="predicted"/>
<dbReference type="InterPro" id="IPR036188">
    <property type="entry name" value="FAD/NAD-bd_sf"/>
</dbReference>
<protein>
    <submittedName>
        <fullName evidence="6">Pyridine nucleotide-disulfide oxidoreductase family protein</fullName>
    </submittedName>
</protein>
<evidence type="ECO:0000313" key="7">
    <source>
        <dbReference type="Proteomes" id="UP000295733"/>
    </source>
</evidence>
<dbReference type="InterPro" id="IPR023753">
    <property type="entry name" value="FAD/NAD-binding_dom"/>
</dbReference>
<keyword evidence="3" id="KW-0274">FAD</keyword>
<dbReference type="PANTHER" id="PTHR42913:SF9">
    <property type="entry name" value="SLR1591 PROTEIN"/>
    <property type="match status" value="1"/>
</dbReference>
<evidence type="ECO:0000313" key="6">
    <source>
        <dbReference type="EMBL" id="TCP21809.1"/>
    </source>
</evidence>
<reference evidence="6 7" key="1">
    <citation type="submission" date="2019-03" db="EMBL/GenBank/DDBJ databases">
        <title>Genomic Encyclopedia of Type Strains, Phase IV (KMG-IV): sequencing the most valuable type-strain genomes for metagenomic binning, comparative biology and taxonomic classification.</title>
        <authorList>
            <person name="Goeker M."/>
        </authorList>
    </citation>
    <scope>NUCLEOTIDE SEQUENCE [LARGE SCALE GENOMIC DNA]</scope>
    <source>
        <strain evidence="6 7">DSM 2781</strain>
    </source>
</reference>
<dbReference type="GO" id="GO:0019646">
    <property type="term" value="P:aerobic electron transport chain"/>
    <property type="evidence" value="ECO:0007669"/>
    <property type="project" value="TreeGrafter"/>
</dbReference>
<comment type="cofactor">
    <cofactor evidence="1">
        <name>FAD</name>
        <dbReference type="ChEBI" id="CHEBI:57692"/>
    </cofactor>
</comment>
<evidence type="ECO:0000256" key="3">
    <source>
        <dbReference type="ARBA" id="ARBA00022827"/>
    </source>
</evidence>
<name>A0A4R2NJR7_RHOAD</name>